<dbReference type="SMART" id="SM00060">
    <property type="entry name" value="FN3"/>
    <property type="match status" value="15"/>
</dbReference>
<keyword evidence="3 11" id="KW-0812">Transmembrane</keyword>
<feature type="signal peptide" evidence="12">
    <location>
        <begin position="1"/>
        <end position="26"/>
    </location>
</feature>
<dbReference type="GO" id="GO:0016020">
    <property type="term" value="C:membrane"/>
    <property type="evidence" value="ECO:0007669"/>
    <property type="project" value="UniProtKB-SubCell"/>
</dbReference>
<dbReference type="InterPro" id="IPR003595">
    <property type="entry name" value="Tyr_Pase_cat"/>
</dbReference>
<comment type="subcellular location">
    <subcellularLocation>
        <location evidence="1">Membrane</location>
        <topology evidence="1">Single-pass type I membrane protein</topology>
    </subcellularLocation>
</comment>
<feature type="domain" description="Tyrosine-protein phosphatase" evidence="13">
    <location>
        <begin position="1471"/>
        <end position="1730"/>
    </location>
</feature>
<accession>A0AAV6RVY7</accession>
<feature type="domain" description="Fibronectin type-III" evidence="15">
    <location>
        <begin position="637"/>
        <end position="726"/>
    </location>
</feature>
<gene>
    <name evidence="16" type="ORF">JOB18_050060</name>
</gene>
<dbReference type="Pfam" id="PF00102">
    <property type="entry name" value="Y_phosphatase"/>
    <property type="match status" value="1"/>
</dbReference>
<keyword evidence="17" id="KW-1185">Reference proteome</keyword>
<keyword evidence="8 11" id="KW-0472">Membrane</keyword>
<evidence type="ECO:0000313" key="16">
    <source>
        <dbReference type="EMBL" id="KAG7507961.1"/>
    </source>
</evidence>
<evidence type="ECO:0000256" key="1">
    <source>
        <dbReference type="ARBA" id="ARBA00004479"/>
    </source>
</evidence>
<feature type="domain" description="Fibronectin type-III" evidence="15">
    <location>
        <begin position="551"/>
        <end position="636"/>
    </location>
</feature>
<proteinExistence type="predicted"/>
<dbReference type="EC" id="3.1.3.48" evidence="2"/>
<dbReference type="InterPro" id="IPR003961">
    <property type="entry name" value="FN3_dom"/>
</dbReference>
<feature type="chain" id="PRO_5043551969" description="protein-tyrosine-phosphatase" evidence="12">
    <location>
        <begin position="27"/>
        <end position="1758"/>
    </location>
</feature>
<dbReference type="FunFam" id="3.90.190.10:FF:000009">
    <property type="entry name" value="Receptor-type tyrosine-protein phosphatase beta"/>
    <property type="match status" value="1"/>
</dbReference>
<evidence type="ECO:0000313" key="17">
    <source>
        <dbReference type="Proteomes" id="UP000693946"/>
    </source>
</evidence>
<evidence type="ECO:0000256" key="2">
    <source>
        <dbReference type="ARBA" id="ARBA00013064"/>
    </source>
</evidence>
<feature type="transmembrane region" description="Helical" evidence="11">
    <location>
        <begin position="1403"/>
        <end position="1426"/>
    </location>
</feature>
<feature type="domain" description="Fibronectin type-III" evidence="15">
    <location>
        <begin position="36"/>
        <end position="124"/>
    </location>
</feature>
<dbReference type="CDD" id="cd00063">
    <property type="entry name" value="FN3"/>
    <property type="match status" value="12"/>
</dbReference>
<dbReference type="SMART" id="SM00194">
    <property type="entry name" value="PTPc"/>
    <property type="match status" value="1"/>
</dbReference>
<evidence type="ECO:0000259" key="13">
    <source>
        <dbReference type="PROSITE" id="PS50055"/>
    </source>
</evidence>
<keyword evidence="6" id="KW-0904">Protein phosphatase</keyword>
<keyword evidence="16" id="KW-0675">Receptor</keyword>
<evidence type="ECO:0000256" key="5">
    <source>
        <dbReference type="ARBA" id="ARBA00022801"/>
    </source>
</evidence>
<dbReference type="PANTHER" id="PTHR46957:SF10">
    <property type="entry name" value="PROTEIN TYROSINE PHOSPHATASE, RECEPTOR TYPE, H"/>
    <property type="match status" value="1"/>
</dbReference>
<evidence type="ECO:0000256" key="4">
    <source>
        <dbReference type="ARBA" id="ARBA00022729"/>
    </source>
</evidence>
<keyword evidence="4 12" id="KW-0732">Signal</keyword>
<keyword evidence="5" id="KW-0378">Hydrolase</keyword>
<dbReference type="PROSITE" id="PS50055">
    <property type="entry name" value="TYR_PHOSPHATASE_PTP"/>
    <property type="match status" value="1"/>
</dbReference>
<keyword evidence="7 11" id="KW-1133">Transmembrane helix</keyword>
<feature type="domain" description="Fibronectin type-III" evidence="15">
    <location>
        <begin position="809"/>
        <end position="898"/>
    </location>
</feature>
<dbReference type="GO" id="GO:0043235">
    <property type="term" value="C:receptor complex"/>
    <property type="evidence" value="ECO:0007669"/>
    <property type="project" value="TreeGrafter"/>
</dbReference>
<dbReference type="EMBL" id="JAGKHQ010000010">
    <property type="protein sequence ID" value="KAG7507961.1"/>
    <property type="molecule type" value="Genomic_DNA"/>
</dbReference>
<dbReference type="InterPro" id="IPR000387">
    <property type="entry name" value="Tyr_Pase_dom"/>
</dbReference>
<feature type="domain" description="Fibronectin type-III" evidence="15">
    <location>
        <begin position="379"/>
        <end position="468"/>
    </location>
</feature>
<feature type="domain" description="Fibronectin type-III" evidence="15">
    <location>
        <begin position="207"/>
        <end position="296"/>
    </location>
</feature>
<dbReference type="GO" id="GO:0004725">
    <property type="term" value="F:protein tyrosine phosphatase activity"/>
    <property type="evidence" value="ECO:0007669"/>
    <property type="project" value="UniProtKB-EC"/>
</dbReference>
<reference evidence="16 17" key="1">
    <citation type="journal article" date="2021" name="Sci. Rep.">
        <title>Chromosome anchoring in Senegalese sole (Solea senegalensis) reveals sex-associated markers and genome rearrangements in flatfish.</title>
        <authorList>
            <person name="Guerrero-Cozar I."/>
            <person name="Gomez-Garrido J."/>
            <person name="Berbel C."/>
            <person name="Martinez-Blanch J.F."/>
            <person name="Alioto T."/>
            <person name="Claros M.G."/>
            <person name="Gagnaire P.A."/>
            <person name="Manchado M."/>
        </authorList>
    </citation>
    <scope>NUCLEOTIDE SEQUENCE [LARGE SCALE GENOMIC DNA]</scope>
    <source>
        <strain evidence="16">Sse05_10M</strain>
    </source>
</reference>
<name>A0AAV6RVY7_SOLSE</name>
<evidence type="ECO:0000256" key="12">
    <source>
        <dbReference type="SAM" id="SignalP"/>
    </source>
</evidence>
<evidence type="ECO:0000256" key="10">
    <source>
        <dbReference type="ARBA" id="ARBA00051722"/>
    </source>
</evidence>
<evidence type="ECO:0000256" key="6">
    <source>
        <dbReference type="ARBA" id="ARBA00022912"/>
    </source>
</evidence>
<feature type="domain" description="Fibronectin type-III" evidence="15">
    <location>
        <begin position="1067"/>
        <end position="1156"/>
    </location>
</feature>
<evidence type="ECO:0000256" key="9">
    <source>
        <dbReference type="ARBA" id="ARBA00023180"/>
    </source>
</evidence>
<dbReference type="PROSITE" id="PS50853">
    <property type="entry name" value="FN3"/>
    <property type="match status" value="7"/>
</dbReference>
<comment type="caution">
    <text evidence="16">The sequence shown here is derived from an EMBL/GenBank/DDBJ whole genome shotgun (WGS) entry which is preliminary data.</text>
</comment>
<dbReference type="PANTHER" id="PTHR46957">
    <property type="entry name" value="CYTOKINE RECEPTOR"/>
    <property type="match status" value="1"/>
</dbReference>
<dbReference type="SMART" id="SM00404">
    <property type="entry name" value="PTPc_motif"/>
    <property type="match status" value="1"/>
</dbReference>
<evidence type="ECO:0000256" key="7">
    <source>
        <dbReference type="ARBA" id="ARBA00022989"/>
    </source>
</evidence>
<dbReference type="InterPro" id="IPR050713">
    <property type="entry name" value="RTP_Phos/Ushers"/>
</dbReference>
<comment type="catalytic activity">
    <reaction evidence="10">
        <text>O-phospho-L-tyrosyl-[protein] + H2O = L-tyrosyl-[protein] + phosphate</text>
        <dbReference type="Rhea" id="RHEA:10684"/>
        <dbReference type="Rhea" id="RHEA-COMP:10136"/>
        <dbReference type="Rhea" id="RHEA-COMP:20101"/>
        <dbReference type="ChEBI" id="CHEBI:15377"/>
        <dbReference type="ChEBI" id="CHEBI:43474"/>
        <dbReference type="ChEBI" id="CHEBI:46858"/>
        <dbReference type="ChEBI" id="CHEBI:61978"/>
        <dbReference type="EC" id="3.1.3.48"/>
    </reaction>
</comment>
<dbReference type="PROSITE" id="PS00383">
    <property type="entry name" value="TYR_PHOSPHATASE_1"/>
    <property type="match status" value="1"/>
</dbReference>
<sequence length="1758" mass="195399">MRPLPFTSDLWVLCVFLTLSLWGVTGFSAALSPAVPPNAEEFKSVGQTETSVTLRWKKVENILSYTLVFNGREINVTASERNVYVTETILDLNSGTKYDFSLFTVFENIRSSGVNLTAATVPPNAEEFKSVGQTETSVTLQWKKVQSFTNYLLKYNRREINVTAQDGNVYVTQTILDLNSGTKYDFSLFTVFENIRSSGVNLTAATVPRNTEEFTSVGQNETSVTLQWKKVESFTNYLLKYNGREINVTAQDGNVYVTQTILDLSNGTKYDFSLFTVFENIRSSGVNLTAATVPPNAEEFKSVGQTETSVTLQWKKVESFTNYLLKYNGREINVTASERNVYVTQTILDLSSGTKYDFSLFTVFENNTSSGVNLAAATAPRNTEEFKSVGQTETSVTLQWKKVGNILSYTLVFNGREINVTAQDGNVYVTQTISGLSSGTKYDFSLFTVFENIRSSGVNLTAATVPPNAEEFKSVGQTETSVTLQWKKVESFTNYLLKYNGREINVTAQDGNEYVTQTILDLNSGTKYDFSLFTVFENIRSSGVNLTAATVPRNTEEITSVEQNETSVTLQWKKVGNILSYTLVFNGREINVTASDINEYVTETISGLSSGTKYDFSLFTVFENIRSSGVNLTAATVPRNTEEITSVEQNETSVTLQWKKVENILSYTLVFNGREINVTASDRNEYVTQTISGLSSGTKYDFSLFTVFENIRSSGVNLAAATVPPNAEEFKSVGQTETSVTLQWKKVESFTNYLLKYNGREINVTAQDGNVYVTQTILDLNSGTKYDFSLFTVFENNTSSGVNLAAATAPRNTEEFKSVGQTETSVTLQWKKVGNILSYTLVFNGREKNVTAQDGNVYVTETISGLSSGTKYDFSLFTVFENIRSSGVNLTAATAPLHAEEFTSVGQNETSVTLQWKKVGNILSHTLVFNGREINVTASEENEYVTKTISELSSGTKYDFSLFTVFENIRSRGVNLTAATAPRNAQEFKSVGRTETSVTLQWKKVQQFSTYTLVYNGREINVTAQDGNEHVTQTIPDLSNGTKYDFRLFTVFENIRSSGVNLAAATVPGITEEFTSVGQNETSVTLQWKKVGNIHSYTLVFNGREINVTASERNVYVTQTISGLSSGTKYDFSLFTVFENFRSSGVNLTAATVPPAASLVTVSERSVTRVTLKWDGVNRDWSYLLQINGLDVTVSPDNSLELSSSVTSLKPGTEYPFSVTTMFSGLNSTAYTGFTVTAIDCANVFWHLTNTSIQGNVQGLFSNATASYNQTHVSPEGSNVSFTGLYPGATYEVCLVYNKHSTSFEQCRHNLTILPPTLSAHCEYWNAGYSINIVWNKPYGLWTAVEVTVSEQSHTFPENGEQHATIHGFLPAQTYTVSLVSLSGTVRRSDPVVFSCATDPRGVIAGASLGVLLFCILVLLVVVIIYKRPNLIRNKKLYGGSKGVHRSYKPIHVSAFPAHYHGLSADDNRGFSDEYKSLAPVGTTQKHKVCTLPGNKAKNRFNNILPYDWSRVKLNTSKSKGRSDYINANYIPGYNSKKEFIATQGPLPSTVNDFWRMIWEQRVKGIVMVTNCTEGGRPKCDHYWPEDSTPRFYKGVRVTITSEQEETYWTLREFSVKHIDSSEERTVIHFHFTAWPDHGVPEGTIPLIQFRGLVRSHMEKEGAGAPTVVHCSAGVGRTGTLIALDVLLQQLGHNNAVSVYAVVHKMRQSRTHMVQTEWQYIFLHQCIMDCLEQDKTEDTVYENVDMMYANATALRELR</sequence>
<protein>
    <recommendedName>
        <fullName evidence="2">protein-tyrosine-phosphatase</fullName>
        <ecNumber evidence="2">3.1.3.48</ecNumber>
    </recommendedName>
</protein>
<dbReference type="InterPro" id="IPR000242">
    <property type="entry name" value="PTP_cat"/>
</dbReference>
<keyword evidence="9" id="KW-0325">Glycoprotein</keyword>
<evidence type="ECO:0000256" key="8">
    <source>
        <dbReference type="ARBA" id="ARBA00023136"/>
    </source>
</evidence>
<feature type="domain" description="Tyrosine specific protein phosphatases" evidence="14">
    <location>
        <begin position="1648"/>
        <end position="1721"/>
    </location>
</feature>
<organism evidence="16 17">
    <name type="scientific">Solea senegalensis</name>
    <name type="common">Senegalese sole</name>
    <dbReference type="NCBI Taxonomy" id="28829"/>
    <lineage>
        <taxon>Eukaryota</taxon>
        <taxon>Metazoa</taxon>
        <taxon>Chordata</taxon>
        <taxon>Craniata</taxon>
        <taxon>Vertebrata</taxon>
        <taxon>Euteleostomi</taxon>
        <taxon>Actinopterygii</taxon>
        <taxon>Neopterygii</taxon>
        <taxon>Teleostei</taxon>
        <taxon>Neoteleostei</taxon>
        <taxon>Acanthomorphata</taxon>
        <taxon>Carangaria</taxon>
        <taxon>Pleuronectiformes</taxon>
        <taxon>Pleuronectoidei</taxon>
        <taxon>Soleidae</taxon>
        <taxon>Solea</taxon>
    </lineage>
</organism>
<evidence type="ECO:0000259" key="15">
    <source>
        <dbReference type="PROSITE" id="PS50853"/>
    </source>
</evidence>
<evidence type="ECO:0000256" key="3">
    <source>
        <dbReference type="ARBA" id="ARBA00022692"/>
    </source>
</evidence>
<dbReference type="Proteomes" id="UP000693946">
    <property type="component" value="Linkage Group LG18"/>
</dbReference>
<dbReference type="PROSITE" id="PS50056">
    <property type="entry name" value="TYR_PHOSPHATASE_2"/>
    <property type="match status" value="1"/>
</dbReference>
<dbReference type="InterPro" id="IPR016130">
    <property type="entry name" value="Tyr_Pase_AS"/>
</dbReference>
<evidence type="ECO:0000256" key="11">
    <source>
        <dbReference type="SAM" id="Phobius"/>
    </source>
</evidence>
<evidence type="ECO:0000259" key="14">
    <source>
        <dbReference type="PROSITE" id="PS50056"/>
    </source>
</evidence>